<proteinExistence type="predicted"/>
<dbReference type="KEGG" id="ttz:FHG85_00360"/>
<reference evidence="2 3" key="1">
    <citation type="submission" date="2019-07" db="EMBL/GenBank/DDBJ databases">
        <title>Thalassofilum flectens gen. nov., sp. nov., a novel moderate thermophilic anaerobe from a shallow sea hot spring in Kunashir Island (Russia), representing a new family in the order Bacteroidales, and proposal of Thalassofilacea fam. nov.</title>
        <authorList>
            <person name="Kochetkova T.V."/>
            <person name="Podosokorskaya O.A."/>
            <person name="Novikov A."/>
            <person name="Elcheninov A.G."/>
            <person name="Toshchakov S.V."/>
            <person name="Kublanov I.V."/>
        </authorList>
    </citation>
    <scope>NUCLEOTIDE SEQUENCE [LARGE SCALE GENOMIC DNA]</scope>
    <source>
        <strain evidence="2 3">38-H</strain>
    </source>
</reference>
<dbReference type="Pfam" id="PF19408">
    <property type="entry name" value="PKD_6"/>
    <property type="match status" value="1"/>
</dbReference>
<keyword evidence="3" id="KW-1185">Reference proteome</keyword>
<name>A0A7D4BCJ2_9BACT</name>
<protein>
    <recommendedName>
        <fullName evidence="1">PKD-like domain-containing protein</fullName>
    </recommendedName>
</protein>
<accession>A0A7D4BCJ2</accession>
<evidence type="ECO:0000259" key="1">
    <source>
        <dbReference type="Pfam" id="PF19408"/>
    </source>
</evidence>
<dbReference type="InterPro" id="IPR045829">
    <property type="entry name" value="PKD_6"/>
</dbReference>
<dbReference type="RefSeq" id="WP_173072299.1">
    <property type="nucleotide sequence ID" value="NZ_CP041345.1"/>
</dbReference>
<dbReference type="EMBL" id="CP041345">
    <property type="protein sequence ID" value="QKG78783.1"/>
    <property type="molecule type" value="Genomic_DNA"/>
</dbReference>
<organism evidence="2 3">
    <name type="scientific">Tenuifilum thalassicum</name>
    <dbReference type="NCBI Taxonomy" id="2590900"/>
    <lineage>
        <taxon>Bacteria</taxon>
        <taxon>Pseudomonadati</taxon>
        <taxon>Bacteroidota</taxon>
        <taxon>Bacteroidia</taxon>
        <taxon>Bacteroidales</taxon>
        <taxon>Tenuifilaceae</taxon>
        <taxon>Tenuifilum</taxon>
    </lineage>
</organism>
<evidence type="ECO:0000313" key="2">
    <source>
        <dbReference type="EMBL" id="QKG78783.1"/>
    </source>
</evidence>
<sequence>MGTKNIPDISYGQNRVVGQKTVKAFLTLIILMATSFGSFAQKTWDGGGDGSSWSSANNWNPNGVPLPTETVTISSNANLTINVDGDFTCAGLTLQLTGNQNGNRTLALNVLSGNTLTVDGSVTIDNISTRNNRTKVCFIDVQGTLNANAGITISNTTRTNKIGSLRVSGGTINVVGDIIMSGNPPRNDITFTTGTINITGTISGGALNEGTGTVNYNSSGNQDIGAYTYYNLSVTGGGTKSLTNNTTINNTLTITNSILSLGNNNLTLSNSSTSDVQGGPFSASCMIATDGTGYVEQAVPSATPYTMPIGSNGVYSPVVLSSITGSTFLRFRTVYNTTLGSQYLKRYWQITGSGASTATISFQYDATENPVDPTLIWVRPTAGAWAAPSGTQTFDSGAKTFTVTNTTDITNVTSEWTAGFPVRTFFSYQSGNWDDASTWTNDPGGTTWTNIGTPSSDGDIVVILSGRTVSLSSDVTTANLEININQGGILDMGSFQFTNPLGKLSGQGILKLATTNFPTAATNTFVDAGGGITEYYNPTDFTLPVGQTTYNTLRINAPGVIATQLNNLTLNGDLHVMQGTYRINDNTSARRELTIMGSVTVESGASITVGNGVTNTTTNPTAVAEGGTAPLTNYYYTQSHTVQVYGDFTNYGTVRFTNLTYPVYNQLPPTTLGSTSGYATVFFRGTTNSTLWCEGTTDFYNLVLDKGVDQTYSLTIYSTAYQNFRLFGANIAGGYGGGANPNLDKALWIRTGTLVLQGTTIIPSLSEGTCDSGTGGPNSDYFIPGNGALVLDGDNVVVLTTADSYQEVNVAYNVSAPNDASMGINTSAGCSSFSIYGLLKINKGYISTRESGGFIQWPVASGQFEINGGTVDAKQYRTAGAAGGLASFTQTGGTFYLRGRFTRTPSAYSSVNDLINAPISTNRSTGGLQGAVGTFNLNEAENVFNMSGGSIYIYDVCGDGSSAAQQKVFEVYSDQSNVEVSGGSIIIMPTTGTGAADSPIYRIVSTAPFGNLSINRLSGTSNVMLDTYPLTVISNFSILSGDFDANSLNVTIGGNFFVASGTTYTTGDNWTIFNGIANQTITSNTATPLVFKKLKMDKLAGKILNFSGSQTDFHVQDSLMLVSGTFNDGGKTISLIPSTTSTTSYIYNSATHLGSGKIVIADDDPTVIDGDGNGVFNNLELNNTDALDAPVSLSNNISITGTLTFSQDKLLDINSYNIRFSSMASVVGASSTRYITSSGEAGNGGVTRSFTSGATSFTFPVGAASTSHATPAYTPATVTITGTPNSWGDVTIVPVGYEHPATTNKGRSLTYYWRVKTTNLDLGSATASLGFTYDDADVVTGGDISENEYVAARFNIDAATWTSGTASDVDETTNLIGEPGTGSFLENLSSIDGDYTAGDNNPTNPFGTPTVYYSRQSGNWNNVNTWSTVSHTGPAASSTPGASDIVIVGNGNTVTLTQNENCAVLQIENGATLDIYTYTGSNFALVANHPSGLNGLFRVTTPKTSSNSVPGVFSFPTGDFSEFNVNKGTTEFYDIDGTAGALYILPANVNSYGNLILRAKGGDNLVLPNNSYTKIYGDLTCTGDASTAWIALCWNTNIWPYYTSDYDPTIEKTVYVDGNLYVDAGTFIFFNDEQPQHLIVEGNVQVNTGATLRIYPAYPFATPVITNNTLKIGGSLINNGTVSLRETSGGRTYFVNTTFFNSNTSYITNTGGNPTTIFNNVIVDKGSSQADSLIIDIGGTLTTPTDNWLTLQNGTLVYRRTDPNSDFTISTTTPFIIPETAGLLIDYPNNANNTSVLIANANTNSNDVTLAGKFAVRAGQVYVGPTNGTTNSNNDIVYTGDGNSTLVIDGGQLFVNGQIRRNTATTTGVLKYYQTDGEVYINGQGADATALTRAKLEVTNNGSVFNMSGGIINIIRGGGTTYGDLYIRPQSSSVTGGEIVFSSIPSSWSAVNANQTYRIDANVPLNNITITGDNIGTPYSATVSLMVNPLVLNGSLTLSNIQSFLVTNDIDVSLKGDWVNNGTYTSGSNTTTFNGNAQLVSGASLTAFNNLVINPITSVTLSTNDIDVNGDLTLSNGTLICNSYQVNLKGDFTNDATYTDNGNNTGVILNGTALQYISGTGTFSTLELYNTSGARLQNSITLTKNLVLTQGIFNINQYMLNLGINSIVDGAPFGTSKMVMVDGAFSNVGIRKYFDAYSGAAQTFTYPLGVMGKYTPAEFTYTDNTTTGYIRINAINSHHPGVLDPNRVLQYYWEVENNAVAGLNGSLVFYYDNADVKGSEVDYVSARTVNNTSWSKSAPGPTTDNVDETNDIITFILINTNDITGEFTAGEDPAIPNNIPQFTSQKDGNWNDPTVWVQTGGDPYVLTGGPNGFIVTVSEQDTVDLNQNQAFCYRMTINGTLRVVEPYYGHNIGTVLGQGTLYLDRGPFPAGRYDSFVDCSTGGTIEYGGNTDYNIAADLYSQVRRLHFTGTGIRYLPNKDLTICEQLLINGPTVDNSLNNRKLTILGSMERYGTGLFKAGTGVNAIVELAGSAAQTIGGPTGDFSGTSKFNHLIINNSSGVSVGNNGLVEVSGNLYLTNGVVTTTSTNRLYLNNSAISCVFPSGGSSSSYVDGPLTKKILQGDSFKFPIGKGTTLGNKLTLTSSQSGTIDWTVEFFTPNPTYNSYASPLTYVNSMEYWTVSATAGSLAYVALDWDAASDLTPLMTQNGLSDMRVAYDNAGVWTELSSTASGTSTAGTVTTSSRITIPASGSQTYTTSCINTTKPRARFNPSGPVCGDAGIPVIFIGSVKPLNYVLEYTKDGVPQTPVTVTSVPYTLPTDPTGATYQLTSFTYNNPGTPTTGVVDPTPVTTYTPPTTAAAGPDQSLCGATQATLAANTPTVGTGQWSIVSGLGGTIQQPTIPSSLFDGINGNSYTLRWTITNGGCTSSDDVNIAFPLLPETPAAFVTSDNSVCQGDVGVAYSVANNPSLTYTWSYSGTGTTINGSGNAITIDYGSAATSGDVSVYTTNGCGNSAPLTLPVTVNERPTATIAITGSNPICDGDQSELTITLSGGTSPYDFQLTDGTNTYSFTNVTSPYVYTTPNQAWTGPGASNTVTYSIPTVTSANGCSNPGSNTVDVNVFKIPETGPEYHIPNNFAF</sequence>
<dbReference type="Proteomes" id="UP000500961">
    <property type="component" value="Chromosome"/>
</dbReference>
<evidence type="ECO:0000313" key="3">
    <source>
        <dbReference type="Proteomes" id="UP000500961"/>
    </source>
</evidence>
<feature type="domain" description="PKD-like" evidence="1">
    <location>
        <begin position="2942"/>
        <end position="3019"/>
    </location>
</feature>
<gene>
    <name evidence="2" type="ORF">FHG85_00360</name>
</gene>